<feature type="domain" description="DUF11" evidence="1">
    <location>
        <begin position="69"/>
        <end position="175"/>
    </location>
</feature>
<evidence type="ECO:0000313" key="3">
    <source>
        <dbReference type="Proteomes" id="UP000177208"/>
    </source>
</evidence>
<reference evidence="2 3" key="1">
    <citation type="journal article" date="2016" name="Nat. Commun.">
        <title>Thousands of microbial genomes shed light on interconnected biogeochemical processes in an aquifer system.</title>
        <authorList>
            <person name="Anantharaman K."/>
            <person name="Brown C.T."/>
            <person name="Hug L.A."/>
            <person name="Sharon I."/>
            <person name="Castelle C.J."/>
            <person name="Probst A.J."/>
            <person name="Thomas B.C."/>
            <person name="Singh A."/>
            <person name="Wilkins M.J."/>
            <person name="Karaoz U."/>
            <person name="Brodie E.L."/>
            <person name="Williams K.H."/>
            <person name="Hubbard S.S."/>
            <person name="Banfield J.F."/>
        </authorList>
    </citation>
    <scope>NUCLEOTIDE SEQUENCE [LARGE SCALE GENOMIC DNA]</scope>
</reference>
<protein>
    <recommendedName>
        <fullName evidence="1">DUF11 domain-containing protein</fullName>
    </recommendedName>
</protein>
<dbReference type="Pfam" id="PF01345">
    <property type="entry name" value="DUF11"/>
    <property type="match status" value="1"/>
</dbReference>
<accession>A0A1F7G874</accession>
<name>A0A1F7G874_9BACT</name>
<proteinExistence type="predicted"/>
<gene>
    <name evidence="2" type="ORF">A2774_01570</name>
</gene>
<comment type="caution">
    <text evidence="2">The sequence shown here is derived from an EMBL/GenBank/DDBJ whole genome shotgun (WGS) entry which is preliminary data.</text>
</comment>
<dbReference type="EMBL" id="MFZG01000041">
    <property type="protein sequence ID" value="OGK15117.1"/>
    <property type="molecule type" value="Genomic_DNA"/>
</dbReference>
<dbReference type="AlphaFoldDB" id="A0A1F7G874"/>
<sequence>MKGLTTTLLLTISFLLLVSPVSGQYGQYGPYQGPEPGLSIMIDKMVGKPVETKGGSSDSDFVDNLSPSDDRFSPDDEVLFKLKVKNTSEAKLKDVTVKDFLPDFVEPVGGPGTFSDESREITIDAGDLEVDEEKVFIIKVKVLNQDRLPEDQGLMCVVNKSEAFNDSAADEDTAQFCIEKEVLGITEVPSAGPELGLALLIAQFSALGTGLFLKKKFS</sequence>
<evidence type="ECO:0000313" key="2">
    <source>
        <dbReference type="EMBL" id="OGK15117.1"/>
    </source>
</evidence>
<dbReference type="InterPro" id="IPR001434">
    <property type="entry name" value="OmcB-like_DUF11"/>
</dbReference>
<evidence type="ECO:0000259" key="1">
    <source>
        <dbReference type="Pfam" id="PF01345"/>
    </source>
</evidence>
<dbReference type="Proteomes" id="UP000177208">
    <property type="component" value="Unassembled WGS sequence"/>
</dbReference>
<organism evidence="2 3">
    <name type="scientific">Candidatus Roizmanbacteria bacterium RIFCSPHIGHO2_01_FULL_39_12c</name>
    <dbReference type="NCBI Taxonomy" id="1802031"/>
    <lineage>
        <taxon>Bacteria</taxon>
        <taxon>Candidatus Roizmaniibacteriota</taxon>
    </lineage>
</organism>